<dbReference type="AlphaFoldDB" id="A0A841HIA2"/>
<dbReference type="Gene3D" id="2.60.40.10">
    <property type="entry name" value="Immunoglobulins"/>
    <property type="match status" value="5"/>
</dbReference>
<keyword evidence="4" id="KW-1185">Reference proteome</keyword>
<comment type="caution">
    <text evidence="3">The sequence shown here is derived from an EMBL/GenBank/DDBJ whole genome shotgun (WGS) entry which is preliminary data.</text>
</comment>
<dbReference type="RefSeq" id="WP_184330512.1">
    <property type="nucleotide sequence ID" value="NZ_JACHHZ010000002.1"/>
</dbReference>
<gene>
    <name evidence="3" type="ORF">HNQ60_001605</name>
</gene>
<feature type="chain" id="PRO_5032578044" description="Fibronectin type-III domain-containing protein" evidence="1">
    <location>
        <begin position="35"/>
        <end position="488"/>
    </location>
</feature>
<dbReference type="SMART" id="SM00060">
    <property type="entry name" value="FN3"/>
    <property type="match status" value="1"/>
</dbReference>
<dbReference type="Proteomes" id="UP000588068">
    <property type="component" value="Unassembled WGS sequence"/>
</dbReference>
<feature type="domain" description="Fibronectin type-III" evidence="2">
    <location>
        <begin position="392"/>
        <end position="488"/>
    </location>
</feature>
<evidence type="ECO:0000259" key="2">
    <source>
        <dbReference type="PROSITE" id="PS50853"/>
    </source>
</evidence>
<name>A0A841HIA2_9GAMM</name>
<dbReference type="GO" id="GO:0016020">
    <property type="term" value="C:membrane"/>
    <property type="evidence" value="ECO:0007669"/>
    <property type="project" value="InterPro"/>
</dbReference>
<proteinExistence type="predicted"/>
<dbReference type="PROSITE" id="PS50853">
    <property type="entry name" value="FN3"/>
    <property type="match status" value="1"/>
</dbReference>
<dbReference type="CDD" id="cd00063">
    <property type="entry name" value="FN3"/>
    <property type="match status" value="1"/>
</dbReference>
<organism evidence="3 4">
    <name type="scientific">Povalibacter uvarum</name>
    <dbReference type="NCBI Taxonomy" id="732238"/>
    <lineage>
        <taxon>Bacteria</taxon>
        <taxon>Pseudomonadati</taxon>
        <taxon>Pseudomonadota</taxon>
        <taxon>Gammaproteobacteria</taxon>
        <taxon>Steroidobacterales</taxon>
        <taxon>Steroidobacteraceae</taxon>
        <taxon>Povalibacter</taxon>
    </lineage>
</organism>
<dbReference type="GO" id="GO:0005509">
    <property type="term" value="F:calcium ion binding"/>
    <property type="evidence" value="ECO:0007669"/>
    <property type="project" value="InterPro"/>
</dbReference>
<evidence type="ECO:0000256" key="1">
    <source>
        <dbReference type="SAM" id="SignalP"/>
    </source>
</evidence>
<dbReference type="Pfam" id="PF05345">
    <property type="entry name" value="He_PIG"/>
    <property type="match status" value="4"/>
</dbReference>
<dbReference type="InterPro" id="IPR006644">
    <property type="entry name" value="Cadg"/>
</dbReference>
<dbReference type="InterPro" id="IPR015919">
    <property type="entry name" value="Cadherin-like_sf"/>
</dbReference>
<dbReference type="InterPro" id="IPR013783">
    <property type="entry name" value="Ig-like_fold"/>
</dbReference>
<feature type="signal peptide" evidence="1">
    <location>
        <begin position="1"/>
        <end position="34"/>
    </location>
</feature>
<reference evidence="3 4" key="1">
    <citation type="submission" date="2020-08" db="EMBL/GenBank/DDBJ databases">
        <title>Genomic Encyclopedia of Type Strains, Phase IV (KMG-IV): sequencing the most valuable type-strain genomes for metagenomic binning, comparative biology and taxonomic classification.</title>
        <authorList>
            <person name="Goeker M."/>
        </authorList>
    </citation>
    <scope>NUCLEOTIDE SEQUENCE [LARGE SCALE GENOMIC DNA]</scope>
    <source>
        <strain evidence="3 4">DSM 26723</strain>
    </source>
</reference>
<dbReference type="InterPro" id="IPR003961">
    <property type="entry name" value="FN3_dom"/>
</dbReference>
<accession>A0A841HIA2</accession>
<dbReference type="InterPro" id="IPR036116">
    <property type="entry name" value="FN3_sf"/>
</dbReference>
<dbReference type="EMBL" id="JACHHZ010000002">
    <property type="protein sequence ID" value="MBB6092727.1"/>
    <property type="molecule type" value="Genomic_DNA"/>
</dbReference>
<keyword evidence="1" id="KW-0732">Signal</keyword>
<dbReference type="SUPFAM" id="SSF49265">
    <property type="entry name" value="Fibronectin type III"/>
    <property type="match status" value="1"/>
</dbReference>
<sequence>MVLSASLFRLPHARAWVAFILCLVGLMSMGTASAQTRPVISGTPAPTEVGKPFSFTPTVYNPSNIKLTFSMWNPPSWMSQDPATGRIYGTPTTTGYWGNVLINATGYYSDRILGPSFVIEVVPATAANRAPTISGTPPASVALRNVYQFTPTASDADGDTLTFSISNKPSWASFNASTGRLRGTPGASGTFSGIVIRVSDGKATTSLPAFSITVGSTANRAPTISGSPTTAVSVNTAYSFQPTASDADGDTLGFSIANKPTWASFSTTTGRLSGTPTAAATHSGIVITVSDGKTSTSLPAFAITVNGAANRAPTITGSPSTSVNANSAYSFRPTASDADGDTLTFSIANKPSWASFSTSTGQLSGTPAAADAGTFSGIVISVSDGKTSASLSAFAIAVNQVSLGSATVSWVAPSQNTDGSSLTNLAGYRIYYGTSATALTQVVNVTNPSLSTYMIEGLSPATYYFAVRAYTSAGAESTNSNVASKTVQ</sequence>
<evidence type="ECO:0000313" key="3">
    <source>
        <dbReference type="EMBL" id="MBB6092727.1"/>
    </source>
</evidence>
<evidence type="ECO:0000313" key="4">
    <source>
        <dbReference type="Proteomes" id="UP000588068"/>
    </source>
</evidence>
<dbReference type="SUPFAM" id="SSF49313">
    <property type="entry name" value="Cadherin-like"/>
    <property type="match status" value="4"/>
</dbReference>
<dbReference type="SMART" id="SM00736">
    <property type="entry name" value="CADG"/>
    <property type="match status" value="3"/>
</dbReference>
<protein>
    <recommendedName>
        <fullName evidence="2">Fibronectin type-III domain-containing protein</fullName>
    </recommendedName>
</protein>